<evidence type="ECO:0000256" key="1">
    <source>
        <dbReference type="ARBA" id="ARBA00000439"/>
    </source>
</evidence>
<dbReference type="InterPro" id="IPR017853">
    <property type="entry name" value="GH"/>
</dbReference>
<keyword evidence="5 10" id="KW-0328">Glycosyltransferase</keyword>
<dbReference type="InterPro" id="IPR003385">
    <property type="entry name" value="Glyco_hydro_77"/>
</dbReference>
<dbReference type="GO" id="GO:0004134">
    <property type="term" value="F:4-alpha-glucanotransferase activity"/>
    <property type="evidence" value="ECO:0007669"/>
    <property type="project" value="UniProtKB-EC"/>
</dbReference>
<evidence type="ECO:0000256" key="11">
    <source>
        <dbReference type="SAM" id="MobiDB-lite"/>
    </source>
</evidence>
<dbReference type="EC" id="2.4.1.25" evidence="3 10"/>
<dbReference type="SUPFAM" id="SSF51445">
    <property type="entry name" value="(Trans)glycosidases"/>
    <property type="match status" value="1"/>
</dbReference>
<dbReference type="GO" id="GO:0005975">
    <property type="term" value="P:carbohydrate metabolic process"/>
    <property type="evidence" value="ECO:0007669"/>
    <property type="project" value="InterPro"/>
</dbReference>
<comment type="similarity">
    <text evidence="2 10">Belongs to the disproportionating enzyme family.</text>
</comment>
<proteinExistence type="inferred from homology"/>
<dbReference type="RefSeq" id="WP_157700477.1">
    <property type="nucleotide sequence ID" value="NZ_CP020911.1"/>
</dbReference>
<feature type="compositionally biased region" description="Basic and acidic residues" evidence="11">
    <location>
        <begin position="1"/>
        <end position="10"/>
    </location>
</feature>
<evidence type="ECO:0000256" key="2">
    <source>
        <dbReference type="ARBA" id="ARBA00005684"/>
    </source>
</evidence>
<evidence type="ECO:0000256" key="8">
    <source>
        <dbReference type="ARBA" id="ARBA00031423"/>
    </source>
</evidence>
<evidence type="ECO:0000256" key="9">
    <source>
        <dbReference type="ARBA" id="ARBA00031501"/>
    </source>
</evidence>
<dbReference type="PANTHER" id="PTHR32438">
    <property type="entry name" value="4-ALPHA-GLUCANOTRANSFERASE DPE1, CHLOROPLASTIC/AMYLOPLASTIC"/>
    <property type="match status" value="1"/>
</dbReference>
<reference evidence="12 13" key="1">
    <citation type="submission" date="2017-04" db="EMBL/GenBank/DDBJ databases">
        <title>Complete genome sequences of Rhizobium genomic linages associated to common bean (phaseolus vulgaris).</title>
        <authorList>
            <person name="Santamaria R.I."/>
            <person name="Bustos P."/>
            <person name="Perez-Carrascal O."/>
            <person name="Martinez-Flores I."/>
            <person name="Juarez S."/>
            <person name="Lozano L."/>
            <person name="Miranda F."/>
            <person name="Vinuesa P."/>
            <person name="Martinez-Romero E."/>
            <person name="Cevallos M.A."/>
            <person name="Romero D."/>
            <person name="Davila G."/>
            <person name="Gonzalez V."/>
        </authorList>
    </citation>
    <scope>NUCLEOTIDE SEQUENCE [LARGE SCALE GENOMIC DNA]</scope>
    <source>
        <strain evidence="12 13">NXC12</strain>
        <plasmid evidence="13">pretnxc12e</plasmid>
    </source>
</reference>
<sequence length="652" mass="72833">MKSAELDKLARRYGISPTRPSPEDREVTISADTKRKILSALEVELSADRETRGPRRGQESERADQTIPQSFLPDFLLKTRVWGISLQLYELRSARNWGIGDFEDLSDAADLAGKLGADFIGLNPLHAPFLADPDRCSPYEPSSRQHLNPLYIAVDRLPGFVGSAQLERQLEGLRRSNLVDYAGVARAKLGTLRDLWRAWLQAGAADETYDRVDFDAFVARGGNSLRRHALFECLSLFMVEHGAGAGWQAWPADFRRFDSAAVAEFAREHEDEVRFHMWLQWLAHGQLLQAADRAREAGLRIGLYLDLAVGEAVDGSATWSEPDVYISKATIGSPPDPFAVEGQDWHLAGYLPSAIAAGDSSPYRRMVSAAMRYAGAIRIDHAPALRRLFLVPLGSRPDGGAYVRYPQHRLLQILAETSAEYRCLVIGEALGMIPPDLPDELAAAQILSYRILSYEQDGKGFKPPDAYPVFGLTCISTHDHQTLAGWWRSADIQDRREHGIVPPDLTAKHLQQRRRERRSLKAALRAAGIDVPTRLGARASRETLRDLTVSAYRFIARTPSLLVAVRLADLTDEKRPTNIPGTSDSYPNWKPKLSVSLEGLASNPLLHRITAAMREERPRIHAARNDQEAGLFRRDRDKDREMKAKDHLSKSP</sequence>
<organism evidence="12 13">
    <name type="scientific">Rhizobium etli</name>
    <dbReference type="NCBI Taxonomy" id="29449"/>
    <lineage>
        <taxon>Bacteria</taxon>
        <taxon>Pseudomonadati</taxon>
        <taxon>Pseudomonadota</taxon>
        <taxon>Alphaproteobacteria</taxon>
        <taxon>Hyphomicrobiales</taxon>
        <taxon>Rhizobiaceae</taxon>
        <taxon>Rhizobium/Agrobacterium group</taxon>
        <taxon>Rhizobium</taxon>
    </lineage>
</organism>
<dbReference type="NCBIfam" id="TIGR00217">
    <property type="entry name" value="malQ"/>
    <property type="match status" value="1"/>
</dbReference>
<keyword evidence="7 10" id="KW-0119">Carbohydrate metabolism</keyword>
<evidence type="ECO:0000256" key="6">
    <source>
        <dbReference type="ARBA" id="ARBA00022679"/>
    </source>
</evidence>
<evidence type="ECO:0000256" key="7">
    <source>
        <dbReference type="ARBA" id="ARBA00023277"/>
    </source>
</evidence>
<keyword evidence="6 10" id="KW-0808">Transferase</keyword>
<evidence type="ECO:0000313" key="12">
    <source>
        <dbReference type="EMBL" id="ARQ13987.1"/>
    </source>
</evidence>
<name>A0AAN1BMY4_RHIET</name>
<dbReference type="Gene3D" id="3.20.20.80">
    <property type="entry name" value="Glycosidases"/>
    <property type="match status" value="1"/>
</dbReference>
<dbReference type="Pfam" id="PF02446">
    <property type="entry name" value="Glyco_hydro_77"/>
    <property type="match status" value="1"/>
</dbReference>
<comment type="catalytic activity">
    <reaction evidence="1 10">
        <text>Transfers a segment of a (1-&gt;4)-alpha-D-glucan to a new position in an acceptor, which may be glucose or a (1-&gt;4)-alpha-D-glucan.</text>
        <dbReference type="EC" id="2.4.1.25"/>
    </reaction>
</comment>
<evidence type="ECO:0000256" key="4">
    <source>
        <dbReference type="ARBA" id="ARBA00020295"/>
    </source>
</evidence>
<dbReference type="Proteomes" id="UP000194159">
    <property type="component" value="Plasmid pRetNXC12e"/>
</dbReference>
<feature type="region of interest" description="Disordered" evidence="11">
    <location>
        <begin position="617"/>
        <end position="652"/>
    </location>
</feature>
<keyword evidence="12" id="KW-0614">Plasmid</keyword>
<accession>A0AAN1BMY4</accession>
<evidence type="ECO:0000256" key="10">
    <source>
        <dbReference type="RuleBase" id="RU361207"/>
    </source>
</evidence>
<dbReference type="EMBL" id="CP020911">
    <property type="protein sequence ID" value="ARQ13987.1"/>
    <property type="molecule type" value="Genomic_DNA"/>
</dbReference>
<dbReference type="PANTHER" id="PTHR32438:SF5">
    <property type="entry name" value="4-ALPHA-GLUCANOTRANSFERASE DPE1, CHLOROPLASTIC_AMYLOPLASTIC"/>
    <property type="match status" value="1"/>
</dbReference>
<evidence type="ECO:0000256" key="3">
    <source>
        <dbReference type="ARBA" id="ARBA00012560"/>
    </source>
</evidence>
<dbReference type="AlphaFoldDB" id="A0AAN1BMY4"/>
<evidence type="ECO:0000313" key="13">
    <source>
        <dbReference type="Proteomes" id="UP000194159"/>
    </source>
</evidence>
<geneLocation type="plasmid" evidence="13">
    <name>pretnxc12e</name>
</geneLocation>
<feature type="region of interest" description="Disordered" evidence="11">
    <location>
        <begin position="1"/>
        <end position="29"/>
    </location>
</feature>
<protein>
    <recommendedName>
        <fullName evidence="4 10">4-alpha-glucanotransferase</fullName>
        <ecNumber evidence="3 10">2.4.1.25</ecNumber>
    </recommendedName>
    <alternativeName>
        <fullName evidence="8 10">Amylomaltase</fullName>
    </alternativeName>
    <alternativeName>
        <fullName evidence="9 10">Disproportionating enzyme</fullName>
    </alternativeName>
</protein>
<evidence type="ECO:0000256" key="5">
    <source>
        <dbReference type="ARBA" id="ARBA00022676"/>
    </source>
</evidence>
<gene>
    <name evidence="12" type="ORF">NXC12_PE00392</name>
</gene>